<dbReference type="EMBL" id="JBBNAF010000010">
    <property type="protein sequence ID" value="KAK9106910.1"/>
    <property type="molecule type" value="Genomic_DNA"/>
</dbReference>
<dbReference type="AlphaFoldDB" id="A0AAP0FAC7"/>
<reference evidence="1 2" key="1">
    <citation type="submission" date="2024-01" db="EMBL/GenBank/DDBJ databases">
        <title>Genome assemblies of Stephania.</title>
        <authorList>
            <person name="Yang L."/>
        </authorList>
    </citation>
    <scope>NUCLEOTIDE SEQUENCE [LARGE SCALE GENOMIC DNA]</scope>
    <source>
        <strain evidence="1">YNDBR</strain>
        <tissue evidence="1">Leaf</tissue>
    </source>
</reference>
<gene>
    <name evidence="1" type="ORF">Syun_022921</name>
</gene>
<name>A0AAP0FAC7_9MAGN</name>
<comment type="caution">
    <text evidence="1">The sequence shown here is derived from an EMBL/GenBank/DDBJ whole genome shotgun (WGS) entry which is preliminary data.</text>
</comment>
<protein>
    <submittedName>
        <fullName evidence="1">Uncharacterized protein</fullName>
    </submittedName>
</protein>
<proteinExistence type="predicted"/>
<evidence type="ECO:0000313" key="2">
    <source>
        <dbReference type="Proteomes" id="UP001420932"/>
    </source>
</evidence>
<evidence type="ECO:0000313" key="1">
    <source>
        <dbReference type="EMBL" id="KAK9106910.1"/>
    </source>
</evidence>
<organism evidence="1 2">
    <name type="scientific">Stephania yunnanensis</name>
    <dbReference type="NCBI Taxonomy" id="152371"/>
    <lineage>
        <taxon>Eukaryota</taxon>
        <taxon>Viridiplantae</taxon>
        <taxon>Streptophyta</taxon>
        <taxon>Embryophyta</taxon>
        <taxon>Tracheophyta</taxon>
        <taxon>Spermatophyta</taxon>
        <taxon>Magnoliopsida</taxon>
        <taxon>Ranunculales</taxon>
        <taxon>Menispermaceae</taxon>
        <taxon>Menispermoideae</taxon>
        <taxon>Cissampelideae</taxon>
        <taxon>Stephania</taxon>
    </lineage>
</organism>
<sequence length="68" mass="7662">MLFGDTFGLGVETLDIRCVLMAHETVRKKTRGKEVGASTERILGVWKPGERKWGTHQKDPWGSTYSLV</sequence>
<dbReference type="Proteomes" id="UP001420932">
    <property type="component" value="Unassembled WGS sequence"/>
</dbReference>
<accession>A0AAP0FAC7</accession>
<keyword evidence="2" id="KW-1185">Reference proteome</keyword>